<dbReference type="RefSeq" id="WP_190452434.1">
    <property type="nucleotide sequence ID" value="NZ_JAMPLM010000018.1"/>
</dbReference>
<feature type="region of interest" description="Disordered" evidence="1">
    <location>
        <begin position="31"/>
        <end position="56"/>
    </location>
</feature>
<gene>
    <name evidence="2" type="ORF">NDI38_18610</name>
</gene>
<sequence>MPQSSRSVSSKLAVVERESVIEPDAITAACGRQAGASRQEQQPGNQGGIPPFVAAP</sequence>
<organism evidence="2 3">
    <name type="scientific">Stenomitos frigidus AS-A4</name>
    <dbReference type="NCBI Taxonomy" id="2933935"/>
    <lineage>
        <taxon>Bacteria</taxon>
        <taxon>Bacillati</taxon>
        <taxon>Cyanobacteriota</taxon>
        <taxon>Cyanophyceae</taxon>
        <taxon>Leptolyngbyales</taxon>
        <taxon>Leptolyngbyaceae</taxon>
        <taxon>Stenomitos</taxon>
    </lineage>
</organism>
<proteinExistence type="predicted"/>
<reference evidence="2 3" key="1">
    <citation type="submission" date="2022-04" db="EMBL/GenBank/DDBJ databases">
        <title>Positive selection, recombination, and allopatry shape intraspecific diversity of widespread and dominant cyanobacteria.</title>
        <authorList>
            <person name="Wei J."/>
            <person name="Shu W."/>
            <person name="Hu C."/>
        </authorList>
    </citation>
    <scope>NUCLEOTIDE SEQUENCE [LARGE SCALE GENOMIC DNA]</scope>
    <source>
        <strain evidence="2 3">AS-A4</strain>
    </source>
</reference>
<protein>
    <submittedName>
        <fullName evidence="2">Uncharacterized protein</fullName>
    </submittedName>
</protein>
<name>A0ABV0KQC2_9CYAN</name>
<dbReference type="EMBL" id="JAMPLM010000018">
    <property type="protein sequence ID" value="MEP1060449.1"/>
    <property type="molecule type" value="Genomic_DNA"/>
</dbReference>
<evidence type="ECO:0000256" key="1">
    <source>
        <dbReference type="SAM" id="MobiDB-lite"/>
    </source>
</evidence>
<dbReference type="Proteomes" id="UP001476950">
    <property type="component" value="Unassembled WGS sequence"/>
</dbReference>
<evidence type="ECO:0000313" key="3">
    <source>
        <dbReference type="Proteomes" id="UP001476950"/>
    </source>
</evidence>
<accession>A0ABV0KQC2</accession>
<keyword evidence="3" id="KW-1185">Reference proteome</keyword>
<evidence type="ECO:0000313" key="2">
    <source>
        <dbReference type="EMBL" id="MEP1060449.1"/>
    </source>
</evidence>
<comment type="caution">
    <text evidence="2">The sequence shown here is derived from an EMBL/GenBank/DDBJ whole genome shotgun (WGS) entry which is preliminary data.</text>
</comment>